<sequence length="76" mass="8487">MDSENPTPTGEDANVILINELELLDRKVTDKASKFYEITKGISVHTTSPIEVVSTIIPKICKPNALYTRNVLKKFP</sequence>
<accession>A0A2Z6QRE9</accession>
<evidence type="ECO:0000313" key="2">
    <source>
        <dbReference type="EMBL" id="GES93339.1"/>
    </source>
</evidence>
<comment type="caution">
    <text evidence="1">The sequence shown here is derived from an EMBL/GenBank/DDBJ whole genome shotgun (WGS) entry which is preliminary data.</text>
</comment>
<organism evidence="1 3">
    <name type="scientific">Rhizophagus clarus</name>
    <dbReference type="NCBI Taxonomy" id="94130"/>
    <lineage>
        <taxon>Eukaryota</taxon>
        <taxon>Fungi</taxon>
        <taxon>Fungi incertae sedis</taxon>
        <taxon>Mucoromycota</taxon>
        <taxon>Glomeromycotina</taxon>
        <taxon>Glomeromycetes</taxon>
        <taxon>Glomerales</taxon>
        <taxon>Glomeraceae</taxon>
        <taxon>Rhizophagus</taxon>
    </lineage>
</organism>
<name>A0A2Z6QRE9_9GLOM</name>
<gene>
    <name evidence="2" type="ORF">RCL2_002009400</name>
    <name evidence="1" type="ORF">RclHR1_14980004</name>
</gene>
<evidence type="ECO:0000313" key="3">
    <source>
        <dbReference type="Proteomes" id="UP000247702"/>
    </source>
</evidence>
<reference evidence="1 3" key="1">
    <citation type="submission" date="2017-11" db="EMBL/GenBank/DDBJ databases">
        <title>The genome of Rhizophagus clarus HR1 reveals common genetic basis of auxotrophy among arbuscular mycorrhizal fungi.</title>
        <authorList>
            <person name="Kobayashi Y."/>
        </authorList>
    </citation>
    <scope>NUCLEOTIDE SEQUENCE [LARGE SCALE GENOMIC DNA]</scope>
    <source>
        <strain evidence="1 3">HR1</strain>
    </source>
</reference>
<evidence type="ECO:0000313" key="1">
    <source>
        <dbReference type="EMBL" id="GBB88399.1"/>
    </source>
</evidence>
<dbReference type="EMBL" id="BLAL01000228">
    <property type="protein sequence ID" value="GES93339.1"/>
    <property type="molecule type" value="Genomic_DNA"/>
</dbReference>
<protein>
    <submittedName>
        <fullName evidence="1">Uncharacterized protein</fullName>
    </submittedName>
</protein>
<dbReference type="EMBL" id="BEXD01000555">
    <property type="protein sequence ID" value="GBB88399.1"/>
    <property type="molecule type" value="Genomic_DNA"/>
</dbReference>
<dbReference type="Proteomes" id="UP000615446">
    <property type="component" value="Unassembled WGS sequence"/>
</dbReference>
<dbReference type="AlphaFoldDB" id="A0A2Z6QRE9"/>
<dbReference type="Proteomes" id="UP000247702">
    <property type="component" value="Unassembled WGS sequence"/>
</dbReference>
<reference evidence="2" key="2">
    <citation type="submission" date="2019-10" db="EMBL/GenBank/DDBJ databases">
        <title>Conservation and host-specific expression of non-tandemly repeated heterogenous ribosome RNA gene in arbuscular mycorrhizal fungi.</title>
        <authorList>
            <person name="Maeda T."/>
            <person name="Kobayashi Y."/>
            <person name="Nakagawa T."/>
            <person name="Ezawa T."/>
            <person name="Yamaguchi K."/>
            <person name="Bino T."/>
            <person name="Nishimoto Y."/>
            <person name="Shigenobu S."/>
            <person name="Kawaguchi M."/>
        </authorList>
    </citation>
    <scope>NUCLEOTIDE SEQUENCE</scope>
    <source>
        <strain evidence="2">HR1</strain>
    </source>
</reference>
<proteinExistence type="predicted"/>
<keyword evidence="3" id="KW-1185">Reference proteome</keyword>